<dbReference type="Pfam" id="PF14200">
    <property type="entry name" value="RicinB_lectin_2"/>
    <property type="match status" value="1"/>
</dbReference>
<proteinExistence type="predicted"/>
<gene>
    <name evidence="2" type="ORF">EKG83_21345</name>
</gene>
<dbReference type="SUPFAM" id="SSF50370">
    <property type="entry name" value="Ricin B-like lectins"/>
    <property type="match status" value="1"/>
</dbReference>
<keyword evidence="3" id="KW-1185">Reference proteome</keyword>
<dbReference type="Proteomes" id="UP000325787">
    <property type="component" value="Chromosome"/>
</dbReference>
<dbReference type="EMBL" id="CP034550">
    <property type="protein sequence ID" value="QFZ24400.1"/>
    <property type="molecule type" value="Genomic_DNA"/>
</dbReference>
<dbReference type="AlphaFoldDB" id="A0A5Q0HEX4"/>
<dbReference type="PROSITE" id="PS50231">
    <property type="entry name" value="RICIN_B_LECTIN"/>
    <property type="match status" value="1"/>
</dbReference>
<sequence>MLGVVAPSASAATVWTWQSGWDSGCLDHNSTDGVHTRTCNGGDWQKWEVTSYPDGTKRFMNVATKMCLDNSEYGVRGWGCNDGAWQRWRMGNWGGGKYELVSQWNNLCLDNSVYGVRTVGCNGLSYQMWS</sequence>
<name>A0A5Q0HEX4_SACSY</name>
<dbReference type="CDD" id="cd23415">
    <property type="entry name" value="beta-trefoil_Ricin_AH"/>
    <property type="match status" value="1"/>
</dbReference>
<dbReference type="InterPro" id="IPR035992">
    <property type="entry name" value="Ricin_B-like_lectins"/>
</dbReference>
<evidence type="ECO:0000259" key="1">
    <source>
        <dbReference type="Pfam" id="PF14200"/>
    </source>
</evidence>
<protein>
    <recommendedName>
        <fullName evidence="1">Ricin B lectin domain-containing protein</fullName>
    </recommendedName>
</protein>
<reference evidence="3" key="1">
    <citation type="journal article" date="2021" name="Curr. Microbiol.">
        <title>Complete genome of nocamycin-producing strain Saccharothrix syringae NRRL B-16468 reveals the biosynthetic potential for secondary metabolites.</title>
        <authorList>
            <person name="Mo X."/>
            <person name="Yang S."/>
        </authorList>
    </citation>
    <scope>NUCLEOTIDE SEQUENCE [LARGE SCALE GENOMIC DNA]</scope>
    <source>
        <strain evidence="3">ATCC 51364 / DSM 43886 / JCM 6844 / KCTC 9398 / NBRC 14523 / NRRL B-16468 / INA 2240</strain>
    </source>
</reference>
<dbReference type="Gene3D" id="2.80.10.50">
    <property type="match status" value="1"/>
</dbReference>
<organism evidence="2 3">
    <name type="scientific">Saccharothrix syringae</name>
    <name type="common">Nocardiopsis syringae</name>
    <dbReference type="NCBI Taxonomy" id="103733"/>
    <lineage>
        <taxon>Bacteria</taxon>
        <taxon>Bacillati</taxon>
        <taxon>Actinomycetota</taxon>
        <taxon>Actinomycetes</taxon>
        <taxon>Pseudonocardiales</taxon>
        <taxon>Pseudonocardiaceae</taxon>
        <taxon>Saccharothrix</taxon>
    </lineage>
</organism>
<accession>A0A5Q0HEX4</accession>
<dbReference type="InterPro" id="IPR000772">
    <property type="entry name" value="Ricin_B_lectin"/>
</dbReference>
<dbReference type="KEGG" id="ssyi:EKG83_21345"/>
<feature type="domain" description="Ricin B lectin" evidence="1">
    <location>
        <begin position="25"/>
        <end position="73"/>
    </location>
</feature>
<evidence type="ECO:0000313" key="3">
    <source>
        <dbReference type="Proteomes" id="UP000325787"/>
    </source>
</evidence>
<evidence type="ECO:0000313" key="2">
    <source>
        <dbReference type="EMBL" id="QFZ24400.1"/>
    </source>
</evidence>
<dbReference type="OrthoDB" id="3534750at2"/>